<dbReference type="GO" id="GO:0005739">
    <property type="term" value="C:mitochondrion"/>
    <property type="evidence" value="ECO:0007669"/>
    <property type="project" value="TreeGrafter"/>
</dbReference>
<keyword evidence="6" id="KW-0408">Iron</keyword>
<dbReference type="SUPFAM" id="SSF51197">
    <property type="entry name" value="Clavaminate synthase-like"/>
    <property type="match status" value="1"/>
</dbReference>
<dbReference type="PANTHER" id="PTHR10696:SF25">
    <property type="entry name" value="OXIDOREDUCTASE AIM17-RELATED"/>
    <property type="match status" value="1"/>
</dbReference>
<organism evidence="8">
    <name type="scientific">marine metagenome</name>
    <dbReference type="NCBI Taxonomy" id="408172"/>
    <lineage>
        <taxon>unclassified sequences</taxon>
        <taxon>metagenomes</taxon>
        <taxon>ecological metagenomes</taxon>
    </lineage>
</organism>
<evidence type="ECO:0000259" key="7">
    <source>
        <dbReference type="Pfam" id="PF02668"/>
    </source>
</evidence>
<dbReference type="InterPro" id="IPR042098">
    <property type="entry name" value="TauD-like_sf"/>
</dbReference>
<dbReference type="PANTHER" id="PTHR10696">
    <property type="entry name" value="GAMMA-BUTYROBETAINE HYDROXYLASE-RELATED"/>
    <property type="match status" value="1"/>
</dbReference>
<dbReference type="InterPro" id="IPR050411">
    <property type="entry name" value="AlphaKG_dependent_hydroxylases"/>
</dbReference>
<dbReference type="GO" id="GO:0045329">
    <property type="term" value="P:carnitine biosynthetic process"/>
    <property type="evidence" value="ECO:0007669"/>
    <property type="project" value="TreeGrafter"/>
</dbReference>
<keyword evidence="3" id="KW-0479">Metal-binding</keyword>
<evidence type="ECO:0000256" key="1">
    <source>
        <dbReference type="ARBA" id="ARBA00001954"/>
    </source>
</evidence>
<evidence type="ECO:0000256" key="6">
    <source>
        <dbReference type="ARBA" id="ARBA00023004"/>
    </source>
</evidence>
<evidence type="ECO:0000256" key="2">
    <source>
        <dbReference type="ARBA" id="ARBA00008654"/>
    </source>
</evidence>
<evidence type="ECO:0000256" key="4">
    <source>
        <dbReference type="ARBA" id="ARBA00022964"/>
    </source>
</evidence>
<dbReference type="GO" id="GO:0051213">
    <property type="term" value="F:dioxygenase activity"/>
    <property type="evidence" value="ECO:0007669"/>
    <property type="project" value="UniProtKB-KW"/>
</dbReference>
<protein>
    <recommendedName>
        <fullName evidence="7">TauD/TfdA-like domain-containing protein</fullName>
    </recommendedName>
</protein>
<feature type="domain" description="TauD/TfdA-like" evidence="7">
    <location>
        <begin position="2"/>
        <end position="49"/>
    </location>
</feature>
<accession>A0A382XSF5</accession>
<comment type="cofactor">
    <cofactor evidence="1">
        <name>Fe(2+)</name>
        <dbReference type="ChEBI" id="CHEBI:29033"/>
    </cofactor>
</comment>
<keyword evidence="5" id="KW-0560">Oxidoreductase</keyword>
<reference evidence="8" key="1">
    <citation type="submission" date="2018-05" db="EMBL/GenBank/DDBJ databases">
        <authorList>
            <person name="Lanie J.A."/>
            <person name="Ng W.-L."/>
            <person name="Kazmierczak K.M."/>
            <person name="Andrzejewski T.M."/>
            <person name="Davidsen T.M."/>
            <person name="Wayne K.J."/>
            <person name="Tettelin H."/>
            <person name="Glass J.I."/>
            <person name="Rusch D."/>
            <person name="Podicherti R."/>
            <person name="Tsui H.-C.T."/>
            <person name="Winkler M.E."/>
        </authorList>
    </citation>
    <scope>NUCLEOTIDE SEQUENCE</scope>
</reference>
<name>A0A382XSF5_9ZZZZ</name>
<evidence type="ECO:0000256" key="5">
    <source>
        <dbReference type="ARBA" id="ARBA00023002"/>
    </source>
</evidence>
<sequence>AFSNIINDPTMAVKFKLSPGECFVVDNTRVLHSRTAYSSAGTRWLQGCYVDKDGLLSTISKLS</sequence>
<comment type="similarity">
    <text evidence="2">Belongs to the gamma-BBH/TMLD family.</text>
</comment>
<dbReference type="Gene3D" id="3.60.130.10">
    <property type="entry name" value="Clavaminate synthase-like"/>
    <property type="match status" value="1"/>
</dbReference>
<dbReference type="InterPro" id="IPR003819">
    <property type="entry name" value="TauD/TfdA-like"/>
</dbReference>
<evidence type="ECO:0000313" key="8">
    <source>
        <dbReference type="EMBL" id="SVD73976.1"/>
    </source>
</evidence>
<evidence type="ECO:0000256" key="3">
    <source>
        <dbReference type="ARBA" id="ARBA00022723"/>
    </source>
</evidence>
<dbReference type="AlphaFoldDB" id="A0A382XSF5"/>
<dbReference type="Pfam" id="PF02668">
    <property type="entry name" value="TauD"/>
    <property type="match status" value="1"/>
</dbReference>
<dbReference type="EMBL" id="UINC01170101">
    <property type="protein sequence ID" value="SVD73976.1"/>
    <property type="molecule type" value="Genomic_DNA"/>
</dbReference>
<dbReference type="GO" id="GO:0046872">
    <property type="term" value="F:metal ion binding"/>
    <property type="evidence" value="ECO:0007669"/>
    <property type="project" value="UniProtKB-KW"/>
</dbReference>
<proteinExistence type="inferred from homology"/>
<feature type="non-terminal residue" evidence="8">
    <location>
        <position position="1"/>
    </location>
</feature>
<gene>
    <name evidence="8" type="ORF">METZ01_LOCUS426830</name>
</gene>
<keyword evidence="4" id="KW-0223">Dioxygenase</keyword>